<dbReference type="Proteomes" id="UP000316167">
    <property type="component" value="Unassembled WGS sequence"/>
</dbReference>
<dbReference type="OrthoDB" id="9771112at2"/>
<accession>A0A562SIY7</accession>
<feature type="domain" description="CHAT" evidence="2">
    <location>
        <begin position="566"/>
        <end position="819"/>
    </location>
</feature>
<proteinExistence type="predicted"/>
<sequence>MLPFSSIAFLLLFFSGDDQPQQKAKWNEVYQPKDQLQSYLEKLYDLTDEQPFYLSNKADSLEQTLWRKPKLKKEQTAYLDFVLNIAYHLLQQGQIQASTRWYEKGLNYQQQQKVVYEAEEFIIKPLGNNYVRLGDYDKAIALQQSAIEHATAEQQLNLLPSLYSNKAITYYWLGDYAATQISCNKGLQFITEQPTVTGLLYNVKADAFYAAKQNDSAFYYNEKALAFFRSADAVDADASWMVSALQLSAKLLYDQQQWNKALQKLQNAEKILEQTYPDSRQRDKAKLKAEKGNLFLQLQQADSSIQNFKDGLLYFNISNTGYFPDHTVTTLYAGLAKAFAKQQPDTAAYYYQLTVANDYYCNQLITVSSNALQSSNSNTISEEAIVFFEEQCRRTGKQELLQQLLWLVELSKGRKLLNEQNRSRQWQTDGTDLLRPQLFAELRNDYLLLAETNDAAKKAFISERIRKQELELGLQENRFAQLLEQPSLQQFQQKLKEVTAKADFISYTLVSNRVYLLHVTDGKVNCKLLPVTVKQQTDSLLQIYFSPTSSAYNNNPTAYFQSANELRKQVLPVELKTQSLIISADGWLHNLPFEALCTDAKQQFIAEKTTVSYVYSLLQYVRAAKQSTEKIPVTVYTFNQHQNGFAALPNSIVEAKQLRKKLNTTTYEATTTDPNKFVASMQSGAVLHIAAHAVADSSQQPFLVLKQKFYLGQLQYVVTAAPLVVLTACETAAGKVQQGEGVASIGRAFISKGVKGVVASRWPVDDAVAPLFVQSFYTSLQEQHSPVTALHDARKQYLQNATSLAQKNPLLWSGFSYIGIDQQLQLQTSSFNWYWLVLLALLPIGYYFFRKFKG</sequence>
<dbReference type="InterPro" id="IPR024983">
    <property type="entry name" value="CHAT_dom"/>
</dbReference>
<dbReference type="SUPFAM" id="SSF48452">
    <property type="entry name" value="TPR-like"/>
    <property type="match status" value="2"/>
</dbReference>
<dbReference type="AlphaFoldDB" id="A0A562SIY7"/>
<feature type="transmembrane region" description="Helical" evidence="1">
    <location>
        <begin position="831"/>
        <end position="849"/>
    </location>
</feature>
<dbReference type="Pfam" id="PF12770">
    <property type="entry name" value="CHAT"/>
    <property type="match status" value="1"/>
</dbReference>
<keyword evidence="1" id="KW-0472">Membrane</keyword>
<name>A0A562SIY7_9BACT</name>
<dbReference type="EMBL" id="VLLE01000004">
    <property type="protein sequence ID" value="TWI81202.1"/>
    <property type="molecule type" value="Genomic_DNA"/>
</dbReference>
<evidence type="ECO:0000313" key="3">
    <source>
        <dbReference type="EMBL" id="TWI81202.1"/>
    </source>
</evidence>
<comment type="caution">
    <text evidence="3">The sequence shown here is derived from an EMBL/GenBank/DDBJ whole genome shotgun (WGS) entry which is preliminary data.</text>
</comment>
<dbReference type="RefSeq" id="WP_144886408.1">
    <property type="nucleotide sequence ID" value="NZ_VLLE01000004.1"/>
</dbReference>
<keyword evidence="1" id="KW-1133">Transmembrane helix</keyword>
<keyword evidence="4" id="KW-1185">Reference proteome</keyword>
<evidence type="ECO:0000259" key="2">
    <source>
        <dbReference type="Pfam" id="PF12770"/>
    </source>
</evidence>
<keyword evidence="1" id="KW-0812">Transmembrane</keyword>
<dbReference type="InterPro" id="IPR019734">
    <property type="entry name" value="TPR_rpt"/>
</dbReference>
<evidence type="ECO:0000256" key="1">
    <source>
        <dbReference type="SAM" id="Phobius"/>
    </source>
</evidence>
<dbReference type="InterPro" id="IPR011990">
    <property type="entry name" value="TPR-like_helical_dom_sf"/>
</dbReference>
<organism evidence="3 4">
    <name type="scientific">Lacibacter cauensis</name>
    <dbReference type="NCBI Taxonomy" id="510947"/>
    <lineage>
        <taxon>Bacteria</taxon>
        <taxon>Pseudomonadati</taxon>
        <taxon>Bacteroidota</taxon>
        <taxon>Chitinophagia</taxon>
        <taxon>Chitinophagales</taxon>
        <taxon>Chitinophagaceae</taxon>
        <taxon>Lacibacter</taxon>
    </lineage>
</organism>
<dbReference type="Gene3D" id="1.25.40.10">
    <property type="entry name" value="Tetratricopeptide repeat domain"/>
    <property type="match status" value="2"/>
</dbReference>
<dbReference type="SMART" id="SM00028">
    <property type="entry name" value="TPR"/>
    <property type="match status" value="5"/>
</dbReference>
<dbReference type="PANTHER" id="PTHR10098">
    <property type="entry name" value="RAPSYN-RELATED"/>
    <property type="match status" value="1"/>
</dbReference>
<gene>
    <name evidence="3" type="ORF">IQ13_2218</name>
</gene>
<protein>
    <submittedName>
        <fullName evidence="3">CHAT domain-containing protein</fullName>
    </submittedName>
</protein>
<reference evidence="3 4" key="1">
    <citation type="journal article" date="2015" name="Stand. Genomic Sci.">
        <title>Genomic Encyclopedia of Bacterial and Archaeal Type Strains, Phase III: the genomes of soil and plant-associated and newly described type strains.</title>
        <authorList>
            <person name="Whitman W.B."/>
            <person name="Woyke T."/>
            <person name="Klenk H.P."/>
            <person name="Zhou Y."/>
            <person name="Lilburn T.G."/>
            <person name="Beck B.J."/>
            <person name="De Vos P."/>
            <person name="Vandamme P."/>
            <person name="Eisen J.A."/>
            <person name="Garrity G."/>
            <person name="Hugenholtz P."/>
            <person name="Kyrpides N.C."/>
        </authorList>
    </citation>
    <scope>NUCLEOTIDE SEQUENCE [LARGE SCALE GENOMIC DNA]</scope>
    <source>
        <strain evidence="3 4">CGMCC 1.7271</strain>
    </source>
</reference>
<dbReference type="PANTHER" id="PTHR10098:SF108">
    <property type="entry name" value="TETRATRICOPEPTIDE REPEAT PROTEIN 28"/>
    <property type="match status" value="1"/>
</dbReference>
<evidence type="ECO:0000313" key="4">
    <source>
        <dbReference type="Proteomes" id="UP000316167"/>
    </source>
</evidence>